<dbReference type="PANTHER" id="PTHR48079:SF6">
    <property type="entry name" value="NAD(P)-BINDING DOMAIN-CONTAINING PROTEIN-RELATED"/>
    <property type="match status" value="1"/>
</dbReference>
<accession>A0ABM7XC06</accession>
<dbReference type="InterPro" id="IPR051783">
    <property type="entry name" value="NAD(P)-dependent_oxidoreduct"/>
</dbReference>
<dbReference type="EMBL" id="AP025592">
    <property type="protein sequence ID" value="BDG09366.1"/>
    <property type="molecule type" value="Genomic_DNA"/>
</dbReference>
<dbReference type="PANTHER" id="PTHR48079">
    <property type="entry name" value="PROTEIN YEEZ"/>
    <property type="match status" value="1"/>
</dbReference>
<evidence type="ECO:0000313" key="2">
    <source>
        <dbReference type="EMBL" id="BDG09366.1"/>
    </source>
</evidence>
<evidence type="ECO:0000259" key="1">
    <source>
        <dbReference type="Pfam" id="PF01370"/>
    </source>
</evidence>
<reference evidence="3" key="1">
    <citation type="journal article" date="2022" name="Int. J. Syst. Evol. Microbiol.">
        <title>Anaeromyxobacter oryzae sp. nov., Anaeromyxobacter diazotrophicus sp. nov. and Anaeromyxobacter paludicola sp. nov., isolated from paddy soils.</title>
        <authorList>
            <person name="Itoh H."/>
            <person name="Xu Z."/>
            <person name="Mise K."/>
            <person name="Masuda Y."/>
            <person name="Ushijima N."/>
            <person name="Hayakawa C."/>
            <person name="Shiratori Y."/>
            <person name="Senoo K."/>
        </authorList>
    </citation>
    <scope>NUCLEOTIDE SEQUENCE [LARGE SCALE GENOMIC DNA]</scope>
    <source>
        <strain evidence="3">Red630</strain>
    </source>
</reference>
<organism evidence="2 3">
    <name type="scientific">Anaeromyxobacter paludicola</name>
    <dbReference type="NCBI Taxonomy" id="2918171"/>
    <lineage>
        <taxon>Bacteria</taxon>
        <taxon>Pseudomonadati</taxon>
        <taxon>Myxococcota</taxon>
        <taxon>Myxococcia</taxon>
        <taxon>Myxococcales</taxon>
        <taxon>Cystobacterineae</taxon>
        <taxon>Anaeromyxobacteraceae</taxon>
        <taxon>Anaeromyxobacter</taxon>
    </lineage>
</organism>
<sequence>MTTKKCVFLAGAAGAIGRRLAPLLVASGWRVVGTTRSEGKVALLRELGVEPVVVDVFDAGALRDAVAEARPEVVIHQLTDLPLGLEASKMTAALVRNARLRDEGTRNLVAAAVGAGARRLVAQSIAFVYAEGPTPHREEDPLLPETHPVYGETVRAVASLERQVLAAPLDGVVLRYGLFYGPGTGFDAPVGPGAVHVDAAAKAAELALTRATPGVYNVAEDDGAVTIEKATRILGWDAGWRAGR</sequence>
<dbReference type="Proteomes" id="UP001162734">
    <property type="component" value="Chromosome"/>
</dbReference>
<keyword evidence="3" id="KW-1185">Reference proteome</keyword>
<name>A0ABM7XC06_9BACT</name>
<dbReference type="InterPro" id="IPR001509">
    <property type="entry name" value="Epimerase_deHydtase"/>
</dbReference>
<protein>
    <submittedName>
        <fullName evidence="2">dTDP-glucose 4,6-dehydratase</fullName>
    </submittedName>
</protein>
<gene>
    <name evidence="2" type="ORF">AMPC_24790</name>
</gene>
<feature type="domain" description="NAD-dependent epimerase/dehydratase" evidence="1">
    <location>
        <begin position="7"/>
        <end position="186"/>
    </location>
</feature>
<dbReference type="SUPFAM" id="SSF51735">
    <property type="entry name" value="NAD(P)-binding Rossmann-fold domains"/>
    <property type="match status" value="1"/>
</dbReference>
<dbReference type="Pfam" id="PF01370">
    <property type="entry name" value="Epimerase"/>
    <property type="match status" value="1"/>
</dbReference>
<evidence type="ECO:0000313" key="3">
    <source>
        <dbReference type="Proteomes" id="UP001162734"/>
    </source>
</evidence>
<dbReference type="RefSeq" id="WP_248341513.1">
    <property type="nucleotide sequence ID" value="NZ_AP025592.1"/>
</dbReference>
<dbReference type="Gene3D" id="3.40.50.720">
    <property type="entry name" value="NAD(P)-binding Rossmann-like Domain"/>
    <property type="match status" value="1"/>
</dbReference>
<dbReference type="InterPro" id="IPR036291">
    <property type="entry name" value="NAD(P)-bd_dom_sf"/>
</dbReference>
<proteinExistence type="predicted"/>